<dbReference type="KEGG" id="aon:DEH84_00125"/>
<evidence type="ECO:0000256" key="2">
    <source>
        <dbReference type="ARBA" id="ARBA00022676"/>
    </source>
</evidence>
<proteinExistence type="inferred from homology"/>
<dbReference type="InterPro" id="IPR029044">
    <property type="entry name" value="Nucleotide-diphossugar_trans"/>
</dbReference>
<sequence>MPTRAPSAASLSPRVSIVVLTHNRPTELARMLQHLASLPEQPPVIVVDNASSPAVDPTRIPGWGQARLVLCPRNEGAAGRNRGVAEVTTPYVAFCDDDTWWEPGALATATILLDADPRVVALSARVLVGPDNRFDPACEAMARSPVTPPPGPPLPGPALVSFMAGAVVMRTDAFRAVGGYEPRFFLGAEEVLMALDLAARGGWIVYAPEVVTHHHPSAARDASHRRLVTLRNRLWIPWLRLPLRWALSESRQILREARAARLVGPVLREALRTLPWVLAERRPVPPDVLRRWLEVYRPHALRPAPACLDDEHAVSSTPMPHPLNNRPR</sequence>
<accession>A0A2U8FM20</accession>
<dbReference type="InterPro" id="IPR001173">
    <property type="entry name" value="Glyco_trans_2-like"/>
</dbReference>
<dbReference type="RefSeq" id="WP_109033746.1">
    <property type="nucleotide sequence ID" value="NZ_CP029210.1"/>
</dbReference>
<keyword evidence="2" id="KW-0328">Glycosyltransferase</keyword>
<dbReference type="EMBL" id="CP029210">
    <property type="protein sequence ID" value="AWI52028.1"/>
    <property type="molecule type" value="Genomic_DNA"/>
</dbReference>
<organism evidence="5 6">
    <name type="scientific">Aquabacterium olei</name>
    <dbReference type="NCBI Taxonomy" id="1296669"/>
    <lineage>
        <taxon>Bacteria</taxon>
        <taxon>Pseudomonadati</taxon>
        <taxon>Pseudomonadota</taxon>
        <taxon>Betaproteobacteria</taxon>
        <taxon>Burkholderiales</taxon>
        <taxon>Aquabacterium</taxon>
    </lineage>
</organism>
<comment type="similarity">
    <text evidence="1">Belongs to the glycosyltransferase 2 family.</text>
</comment>
<name>A0A2U8FM20_9BURK</name>
<dbReference type="PANTHER" id="PTHR43179">
    <property type="entry name" value="RHAMNOSYLTRANSFERASE WBBL"/>
    <property type="match status" value="1"/>
</dbReference>
<keyword evidence="6" id="KW-1185">Reference proteome</keyword>
<dbReference type="OrthoDB" id="9787979at2"/>
<dbReference type="Gene3D" id="3.90.550.10">
    <property type="entry name" value="Spore Coat Polysaccharide Biosynthesis Protein SpsA, Chain A"/>
    <property type="match status" value="1"/>
</dbReference>
<protein>
    <submittedName>
        <fullName evidence="5">Glycosyl transferase family 2</fullName>
    </submittedName>
</protein>
<evidence type="ECO:0000259" key="4">
    <source>
        <dbReference type="Pfam" id="PF00535"/>
    </source>
</evidence>
<dbReference type="AlphaFoldDB" id="A0A2U8FM20"/>
<reference evidence="5 6" key="1">
    <citation type="submission" date="2018-05" db="EMBL/GenBank/DDBJ databases">
        <title>complete genome sequence of Aquabacterium olei NBRC 110486.</title>
        <authorList>
            <person name="Tang B."/>
            <person name="Chang J."/>
            <person name="Zhang L."/>
            <person name="Yang H."/>
        </authorList>
    </citation>
    <scope>NUCLEOTIDE SEQUENCE [LARGE SCALE GENOMIC DNA]</scope>
    <source>
        <strain evidence="5 6">NBRC 110486</strain>
    </source>
</reference>
<evidence type="ECO:0000256" key="3">
    <source>
        <dbReference type="ARBA" id="ARBA00022679"/>
    </source>
</evidence>
<dbReference type="PANTHER" id="PTHR43179:SF12">
    <property type="entry name" value="GALACTOFURANOSYLTRANSFERASE GLFT2"/>
    <property type="match status" value="1"/>
</dbReference>
<evidence type="ECO:0000313" key="5">
    <source>
        <dbReference type="EMBL" id="AWI52028.1"/>
    </source>
</evidence>
<dbReference type="GO" id="GO:0016757">
    <property type="term" value="F:glycosyltransferase activity"/>
    <property type="evidence" value="ECO:0007669"/>
    <property type="project" value="UniProtKB-KW"/>
</dbReference>
<dbReference type="Pfam" id="PF00535">
    <property type="entry name" value="Glycos_transf_2"/>
    <property type="match status" value="1"/>
</dbReference>
<evidence type="ECO:0000313" key="6">
    <source>
        <dbReference type="Proteomes" id="UP000244892"/>
    </source>
</evidence>
<dbReference type="Proteomes" id="UP000244892">
    <property type="component" value="Chromosome"/>
</dbReference>
<gene>
    <name evidence="5" type="ORF">DEH84_00125</name>
</gene>
<feature type="domain" description="Glycosyltransferase 2-like" evidence="4">
    <location>
        <begin position="16"/>
        <end position="175"/>
    </location>
</feature>
<dbReference type="SUPFAM" id="SSF53448">
    <property type="entry name" value="Nucleotide-diphospho-sugar transferases"/>
    <property type="match status" value="1"/>
</dbReference>
<evidence type="ECO:0000256" key="1">
    <source>
        <dbReference type="ARBA" id="ARBA00006739"/>
    </source>
</evidence>
<keyword evidence="3 5" id="KW-0808">Transferase</keyword>